<dbReference type="NCBIfam" id="NF033179">
    <property type="entry name" value="TnsA_like_Actin"/>
    <property type="match status" value="1"/>
</dbReference>
<gene>
    <name evidence="1" type="ORF">ACFFLM_11155</name>
</gene>
<comment type="caution">
    <text evidence="1">The sequence shown here is derived from an EMBL/GenBank/DDBJ whole genome shotgun (WGS) entry which is preliminary data.</text>
</comment>
<dbReference type="RefSeq" id="WP_380009597.1">
    <property type="nucleotide sequence ID" value="NZ_JBHLYR010000032.1"/>
</dbReference>
<dbReference type="InterPro" id="IPR048000">
    <property type="entry name" value="TnsA-like"/>
</dbReference>
<evidence type="ECO:0000313" key="1">
    <source>
        <dbReference type="EMBL" id="MFB9992524.1"/>
    </source>
</evidence>
<organism evidence="1 2">
    <name type="scientific">Deinococcus oregonensis</name>
    <dbReference type="NCBI Taxonomy" id="1805970"/>
    <lineage>
        <taxon>Bacteria</taxon>
        <taxon>Thermotogati</taxon>
        <taxon>Deinococcota</taxon>
        <taxon>Deinococci</taxon>
        <taxon>Deinococcales</taxon>
        <taxon>Deinococcaceae</taxon>
        <taxon>Deinococcus</taxon>
    </lineage>
</organism>
<proteinExistence type="predicted"/>
<reference evidence="1 2" key="1">
    <citation type="submission" date="2024-09" db="EMBL/GenBank/DDBJ databases">
        <authorList>
            <person name="Sun Q."/>
            <person name="Mori K."/>
        </authorList>
    </citation>
    <scope>NUCLEOTIDE SEQUENCE [LARGE SCALE GENOMIC DNA]</scope>
    <source>
        <strain evidence="1 2">JCM 13503</strain>
    </source>
</reference>
<accession>A0ABV6AYE6</accession>
<dbReference type="Proteomes" id="UP001589733">
    <property type="component" value="Unassembled WGS sequence"/>
</dbReference>
<dbReference type="EMBL" id="JBHLYR010000032">
    <property type="protein sequence ID" value="MFB9992524.1"/>
    <property type="molecule type" value="Genomic_DNA"/>
</dbReference>
<sequence length="240" mass="27587">MKDFSNLQISFKPWPKGEDETLLLSEIAPIDIHKCYPMRRPTAYHGQKHFPNLYFFQKTKKHIVCESLNEKMAAMVLDFSPSTRDVSSQPFALHYIYRKKLFKHYPDFYVTTLNEEVRIIDVKTSNSVARFLEDRQYLVTAQACTELGWSYEVVVEPSATFAANLHWLADYRHGVPDATNFTDGLIELCGEGPQSIGTLSGDSTTRLFVRPVLFWLIWCGVLTIDLTQPLTEATLVRLRT</sequence>
<evidence type="ECO:0000313" key="2">
    <source>
        <dbReference type="Proteomes" id="UP001589733"/>
    </source>
</evidence>
<name>A0ABV6AYE6_9DEIO</name>
<protein>
    <submittedName>
        <fullName evidence="1">TnsA-like heteromeric transposase endonuclease subunit</fullName>
    </submittedName>
</protein>
<keyword evidence="2" id="KW-1185">Reference proteome</keyword>